<comment type="caution">
    <text evidence="1">The sequence shown here is derived from an EMBL/GenBank/DDBJ whole genome shotgun (WGS) entry which is preliminary data.</text>
</comment>
<protein>
    <submittedName>
        <fullName evidence="1">Uncharacterized protein</fullName>
    </submittedName>
</protein>
<organism evidence="1 2">
    <name type="scientific">Candidatus Roizmanbacteria bacterium RIFCSPHIGHO2_12_FULL_44_10</name>
    <dbReference type="NCBI Taxonomy" id="1802054"/>
    <lineage>
        <taxon>Bacteria</taxon>
        <taxon>Candidatus Roizmaniibacteriota</taxon>
    </lineage>
</organism>
<dbReference type="EMBL" id="MGAE01000018">
    <property type="protein sequence ID" value="OGK39446.1"/>
    <property type="molecule type" value="Genomic_DNA"/>
</dbReference>
<evidence type="ECO:0000313" key="2">
    <source>
        <dbReference type="Proteomes" id="UP000179024"/>
    </source>
</evidence>
<dbReference type="Proteomes" id="UP000179024">
    <property type="component" value="Unassembled WGS sequence"/>
</dbReference>
<accession>A0A1F7I7V5</accession>
<gene>
    <name evidence="1" type="ORF">A3F34_00690</name>
</gene>
<reference evidence="1 2" key="1">
    <citation type="journal article" date="2016" name="Nat. Commun.">
        <title>Thousands of microbial genomes shed light on interconnected biogeochemical processes in an aquifer system.</title>
        <authorList>
            <person name="Anantharaman K."/>
            <person name="Brown C.T."/>
            <person name="Hug L.A."/>
            <person name="Sharon I."/>
            <person name="Castelle C.J."/>
            <person name="Probst A.J."/>
            <person name="Thomas B.C."/>
            <person name="Singh A."/>
            <person name="Wilkins M.J."/>
            <person name="Karaoz U."/>
            <person name="Brodie E.L."/>
            <person name="Williams K.H."/>
            <person name="Hubbard S.S."/>
            <person name="Banfield J.F."/>
        </authorList>
    </citation>
    <scope>NUCLEOTIDE SEQUENCE [LARGE SCALE GENOMIC DNA]</scope>
</reference>
<dbReference type="AlphaFoldDB" id="A0A1F7I7V5"/>
<proteinExistence type="predicted"/>
<evidence type="ECO:0000313" key="1">
    <source>
        <dbReference type="EMBL" id="OGK39446.1"/>
    </source>
</evidence>
<dbReference type="Pfam" id="PF21983">
    <property type="entry name" value="NikA-like"/>
    <property type="match status" value="1"/>
</dbReference>
<name>A0A1F7I7V5_9BACT</name>
<sequence length="87" mass="10266">MKPKSYIKVRLTDEVRSHIESRSKELGMSISTYMFYLAVKDTRDPRQRVALLVIENLNDIVRELNKIRLRRAFKKGGPLDRFTDVNQ</sequence>
<dbReference type="InterPro" id="IPR053842">
    <property type="entry name" value="NikA-like"/>
</dbReference>